<keyword evidence="3" id="KW-1185">Reference proteome</keyword>
<accession>A0A9Q3E8X0</accession>
<dbReference type="AlphaFoldDB" id="A0A9Q3E8X0"/>
<feature type="compositionally biased region" description="Basic and acidic residues" evidence="1">
    <location>
        <begin position="1"/>
        <end position="18"/>
    </location>
</feature>
<reference evidence="2" key="1">
    <citation type="submission" date="2021-03" db="EMBL/GenBank/DDBJ databases">
        <title>Draft genome sequence of rust myrtle Austropuccinia psidii MF-1, a brazilian biotype.</title>
        <authorList>
            <person name="Quecine M.C."/>
            <person name="Pachon D.M.R."/>
            <person name="Bonatelli M.L."/>
            <person name="Correr F.H."/>
            <person name="Franceschini L.M."/>
            <person name="Leite T.F."/>
            <person name="Margarido G.R.A."/>
            <person name="Almeida C.A."/>
            <person name="Ferrarezi J.A."/>
            <person name="Labate C.A."/>
        </authorList>
    </citation>
    <scope>NUCLEOTIDE SEQUENCE</scope>
    <source>
        <strain evidence="2">MF-1</strain>
    </source>
</reference>
<evidence type="ECO:0000313" key="3">
    <source>
        <dbReference type="Proteomes" id="UP000765509"/>
    </source>
</evidence>
<comment type="caution">
    <text evidence="2">The sequence shown here is derived from an EMBL/GenBank/DDBJ whole genome shotgun (WGS) entry which is preliminary data.</text>
</comment>
<name>A0A9Q3E8X0_9BASI</name>
<proteinExistence type="predicted"/>
<evidence type="ECO:0000313" key="2">
    <source>
        <dbReference type="EMBL" id="MBW0515752.1"/>
    </source>
</evidence>
<evidence type="ECO:0000256" key="1">
    <source>
        <dbReference type="SAM" id="MobiDB-lite"/>
    </source>
</evidence>
<sequence length="190" mass="22005">MSPVHLRDVGFQRHHPEDSEGLFGTRKPGSVHLGRSGGWKEIEGNHIQSAINIPIQQKPPTRSLEGYNKKFNLESHWEELGESFQKICLKEIDFRGLMVITKGWNPTRKFRLLEVRANSIRENQATIQPIAEQLTRQVILRFLKAHREYTKPALRWLHTIQAPTDQWPSITILQKPKTFPGEDKDTKVKT</sequence>
<gene>
    <name evidence="2" type="ORF">O181_055467</name>
</gene>
<protein>
    <submittedName>
        <fullName evidence="2">Uncharacterized protein</fullName>
    </submittedName>
</protein>
<feature type="region of interest" description="Disordered" evidence="1">
    <location>
        <begin position="1"/>
        <end position="27"/>
    </location>
</feature>
<organism evidence="2 3">
    <name type="scientific">Austropuccinia psidii MF-1</name>
    <dbReference type="NCBI Taxonomy" id="1389203"/>
    <lineage>
        <taxon>Eukaryota</taxon>
        <taxon>Fungi</taxon>
        <taxon>Dikarya</taxon>
        <taxon>Basidiomycota</taxon>
        <taxon>Pucciniomycotina</taxon>
        <taxon>Pucciniomycetes</taxon>
        <taxon>Pucciniales</taxon>
        <taxon>Sphaerophragmiaceae</taxon>
        <taxon>Austropuccinia</taxon>
    </lineage>
</organism>
<dbReference type="EMBL" id="AVOT02024824">
    <property type="protein sequence ID" value="MBW0515752.1"/>
    <property type="molecule type" value="Genomic_DNA"/>
</dbReference>
<dbReference type="Proteomes" id="UP000765509">
    <property type="component" value="Unassembled WGS sequence"/>
</dbReference>